<evidence type="ECO:0000256" key="5">
    <source>
        <dbReference type="ARBA" id="ARBA00023136"/>
    </source>
</evidence>
<reference evidence="7 8" key="1">
    <citation type="submission" date="2019-02" db="EMBL/GenBank/DDBJ databases">
        <title>Deep-cultivation of Planctomycetes and their phenomic and genomic characterization uncovers novel biology.</title>
        <authorList>
            <person name="Wiegand S."/>
            <person name="Jogler M."/>
            <person name="Boedeker C."/>
            <person name="Pinto D."/>
            <person name="Vollmers J."/>
            <person name="Rivas-Marin E."/>
            <person name="Kohn T."/>
            <person name="Peeters S.H."/>
            <person name="Heuer A."/>
            <person name="Rast P."/>
            <person name="Oberbeckmann S."/>
            <person name="Bunk B."/>
            <person name="Jeske O."/>
            <person name="Meyerdierks A."/>
            <person name="Storesund J.E."/>
            <person name="Kallscheuer N."/>
            <person name="Luecker S."/>
            <person name="Lage O.M."/>
            <person name="Pohl T."/>
            <person name="Merkel B.J."/>
            <person name="Hornburger P."/>
            <person name="Mueller R.-W."/>
            <person name="Bruemmer F."/>
            <person name="Labrenz M."/>
            <person name="Spormann A.M."/>
            <person name="Op den Camp H."/>
            <person name="Overmann J."/>
            <person name="Amann R."/>
            <person name="Jetten M.S.M."/>
            <person name="Mascher T."/>
            <person name="Medema M.H."/>
            <person name="Devos D.P."/>
            <person name="Kaster A.-K."/>
            <person name="Ovreas L."/>
            <person name="Rohde M."/>
            <person name="Galperin M.Y."/>
            <person name="Jogler C."/>
        </authorList>
    </citation>
    <scope>NUCLEOTIDE SEQUENCE [LARGE SCALE GENOMIC DNA]</scope>
    <source>
        <strain evidence="7 8">Pla163</strain>
    </source>
</reference>
<keyword evidence="5 6" id="KW-0472">Membrane</keyword>
<dbReference type="PANTHER" id="PTHR33529">
    <property type="entry name" value="SLR0882 PROTEIN-RELATED"/>
    <property type="match status" value="1"/>
</dbReference>
<evidence type="ECO:0000256" key="4">
    <source>
        <dbReference type="ARBA" id="ARBA00022989"/>
    </source>
</evidence>
<evidence type="ECO:0000256" key="1">
    <source>
        <dbReference type="ARBA" id="ARBA00004651"/>
    </source>
</evidence>
<dbReference type="GO" id="GO:0043190">
    <property type="term" value="C:ATP-binding cassette (ABC) transporter complex"/>
    <property type="evidence" value="ECO:0007669"/>
    <property type="project" value="TreeGrafter"/>
</dbReference>
<feature type="transmembrane region" description="Helical" evidence="6">
    <location>
        <begin position="21"/>
        <end position="40"/>
    </location>
</feature>
<evidence type="ECO:0000256" key="2">
    <source>
        <dbReference type="ARBA" id="ARBA00022475"/>
    </source>
</evidence>
<dbReference type="OrthoDB" id="262519at2"/>
<keyword evidence="3 6" id="KW-0812">Transmembrane</keyword>
<feature type="transmembrane region" description="Helical" evidence="6">
    <location>
        <begin position="367"/>
        <end position="387"/>
    </location>
</feature>
<keyword evidence="4 6" id="KW-1133">Transmembrane helix</keyword>
<evidence type="ECO:0000256" key="6">
    <source>
        <dbReference type="SAM" id="Phobius"/>
    </source>
</evidence>
<dbReference type="PANTHER" id="PTHR33529:SF2">
    <property type="entry name" value="LIPOPOLYSACCHARIDE EXPORT SYSTEM PERMEASE PROTEIN LPTG"/>
    <property type="match status" value="1"/>
</dbReference>
<organism evidence="7 8">
    <name type="scientific">Rohdeia mirabilis</name>
    <dbReference type="NCBI Taxonomy" id="2528008"/>
    <lineage>
        <taxon>Bacteria</taxon>
        <taxon>Pseudomonadati</taxon>
        <taxon>Planctomycetota</taxon>
        <taxon>Planctomycetia</taxon>
        <taxon>Planctomycetia incertae sedis</taxon>
        <taxon>Rohdeia</taxon>
    </lineage>
</organism>
<dbReference type="Pfam" id="PF03739">
    <property type="entry name" value="LptF_LptG"/>
    <property type="match status" value="1"/>
</dbReference>
<feature type="transmembrane region" description="Helical" evidence="6">
    <location>
        <begin position="74"/>
        <end position="93"/>
    </location>
</feature>
<accession>A0A518D267</accession>
<feature type="transmembrane region" description="Helical" evidence="6">
    <location>
        <begin position="342"/>
        <end position="361"/>
    </location>
</feature>
<evidence type="ECO:0000313" key="7">
    <source>
        <dbReference type="EMBL" id="QDU85570.1"/>
    </source>
</evidence>
<name>A0A518D267_9BACT</name>
<dbReference type="InterPro" id="IPR005495">
    <property type="entry name" value="LptG/LptF_permease"/>
</dbReference>
<dbReference type="AlphaFoldDB" id="A0A518D267"/>
<dbReference type="Proteomes" id="UP000319342">
    <property type="component" value="Chromosome"/>
</dbReference>
<sequence>MSAGRRRLAPFGMLDRYVGRVFIVAYLLATLLVVGLFLVVDLAGNLDDYLKPTSDGEPTPGAKVLHYYVLQLPFLYLQVAPFVTLIAGMFTVAKLQKAREVIAALSAGISARRLLAPVFIGGFLLTIGVIGLREVASSTIGFARGVLQVELDEHLPWMVLEDVRLKDSEGEMIQLERFWPTDPALRAQTGPWARRELRGSRIEGFNAVRDRDGTWLSYSATSGVWEGGDGGSASADGAWRLLEGRLVEVGAASQDQRELRELDGAMAFTPRDAWVAWKGRNNPLDLSYSEAVSLADRDPENIQYRTLRYYLLSFPLANVVLLMVGLPFLLNYERGRGTNGMIVGFLLCVVYFATDFVTLNLGMQGQIGPVFACGLPAVVFGSLGLVLTGSMRT</sequence>
<protein>
    <submittedName>
        <fullName evidence="7">Putative permease YjgP/YjgQ family protein</fullName>
    </submittedName>
</protein>
<feature type="transmembrane region" description="Helical" evidence="6">
    <location>
        <begin position="114"/>
        <end position="132"/>
    </location>
</feature>
<gene>
    <name evidence="7" type="ORF">Pla163_27020</name>
</gene>
<evidence type="ECO:0000313" key="8">
    <source>
        <dbReference type="Proteomes" id="UP000319342"/>
    </source>
</evidence>
<dbReference type="GO" id="GO:0015920">
    <property type="term" value="P:lipopolysaccharide transport"/>
    <property type="evidence" value="ECO:0007669"/>
    <property type="project" value="TreeGrafter"/>
</dbReference>
<comment type="subcellular location">
    <subcellularLocation>
        <location evidence="1">Cell membrane</location>
        <topology evidence="1">Multi-pass membrane protein</topology>
    </subcellularLocation>
</comment>
<keyword evidence="2" id="KW-1003">Cell membrane</keyword>
<keyword evidence="8" id="KW-1185">Reference proteome</keyword>
<dbReference type="EMBL" id="CP036290">
    <property type="protein sequence ID" value="QDU85570.1"/>
    <property type="molecule type" value="Genomic_DNA"/>
</dbReference>
<feature type="transmembrane region" description="Helical" evidence="6">
    <location>
        <begin position="309"/>
        <end position="330"/>
    </location>
</feature>
<proteinExistence type="predicted"/>
<evidence type="ECO:0000256" key="3">
    <source>
        <dbReference type="ARBA" id="ARBA00022692"/>
    </source>
</evidence>